<dbReference type="OrthoDB" id="6087233at2759"/>
<feature type="domain" description="Immunoglobulin" evidence="2">
    <location>
        <begin position="131"/>
        <end position="207"/>
    </location>
</feature>
<keyword evidence="4" id="KW-1185">Reference proteome</keyword>
<feature type="transmembrane region" description="Helical" evidence="1">
    <location>
        <begin position="417"/>
        <end position="439"/>
    </location>
</feature>
<evidence type="ECO:0000259" key="2">
    <source>
        <dbReference type="SMART" id="SM00409"/>
    </source>
</evidence>
<gene>
    <name evidence="3" type="ORF">MEDL_51244</name>
</gene>
<accession>A0A8S3U5Q0</accession>
<dbReference type="AlphaFoldDB" id="A0A8S3U5Q0"/>
<dbReference type="InterPro" id="IPR003599">
    <property type="entry name" value="Ig_sub"/>
</dbReference>
<dbReference type="SMART" id="SM00409">
    <property type="entry name" value="IG"/>
    <property type="match status" value="3"/>
</dbReference>
<keyword evidence="1" id="KW-0812">Transmembrane</keyword>
<dbReference type="SUPFAM" id="SSF48726">
    <property type="entry name" value="Immunoglobulin"/>
    <property type="match status" value="2"/>
</dbReference>
<reference evidence="3" key="1">
    <citation type="submission" date="2021-03" db="EMBL/GenBank/DDBJ databases">
        <authorList>
            <person name="Bekaert M."/>
        </authorList>
    </citation>
    <scope>NUCLEOTIDE SEQUENCE</scope>
</reference>
<evidence type="ECO:0000256" key="1">
    <source>
        <dbReference type="SAM" id="Phobius"/>
    </source>
</evidence>
<comment type="caution">
    <text evidence="3">The sequence shown here is derived from an EMBL/GenBank/DDBJ whole genome shotgun (WGS) entry which is preliminary data.</text>
</comment>
<dbReference type="PANTHER" id="PTHR45889">
    <property type="entry name" value="IG-LIKE DOMAIN-CONTAINING PROTEIN"/>
    <property type="match status" value="1"/>
</dbReference>
<dbReference type="EMBL" id="CAJPWZ010002493">
    <property type="protein sequence ID" value="CAG2238855.1"/>
    <property type="molecule type" value="Genomic_DNA"/>
</dbReference>
<name>A0A8S3U5Q0_MYTED</name>
<feature type="domain" description="Immunoglobulin" evidence="2">
    <location>
        <begin position="216"/>
        <end position="294"/>
    </location>
</feature>
<feature type="domain" description="Immunoglobulin" evidence="2">
    <location>
        <begin position="16"/>
        <end position="117"/>
    </location>
</feature>
<dbReference type="Proteomes" id="UP000683360">
    <property type="component" value="Unassembled WGS sequence"/>
</dbReference>
<dbReference type="InterPro" id="IPR013783">
    <property type="entry name" value="Ig-like_fold"/>
</dbReference>
<proteinExistence type="predicted"/>
<protein>
    <recommendedName>
        <fullName evidence="2">Immunoglobulin domain-containing protein</fullName>
    </recommendedName>
</protein>
<keyword evidence="1" id="KW-1133">Transmembrane helix</keyword>
<organism evidence="3 4">
    <name type="scientific">Mytilus edulis</name>
    <name type="common">Blue mussel</name>
    <dbReference type="NCBI Taxonomy" id="6550"/>
    <lineage>
        <taxon>Eukaryota</taxon>
        <taxon>Metazoa</taxon>
        <taxon>Spiralia</taxon>
        <taxon>Lophotrochozoa</taxon>
        <taxon>Mollusca</taxon>
        <taxon>Bivalvia</taxon>
        <taxon>Autobranchia</taxon>
        <taxon>Pteriomorphia</taxon>
        <taxon>Mytilida</taxon>
        <taxon>Mytiloidea</taxon>
        <taxon>Mytilidae</taxon>
        <taxon>Mytilinae</taxon>
        <taxon>Mytilus</taxon>
    </lineage>
</organism>
<sequence length="571" mass="64349">MQKEVCRETRQNNTNHTLCVCYEGSSVILNCSYKGVWSWVGPNRSSTSSEKGKDDTMPLTDGCDLNPQLNETNMNVIRNNITNQCSLEINNFSQIDEGTYKCQSVKLKDHVFNVFIKRLPSNLTIATDNENRNLTVVEGQNISILCQVHSGRPTEKVKLIINDKIRGNGSRYTFTPQKSDNNASVICEANSTIMEFPLVKKTRLNVHFKPTSVCTLEPEQPIEDRHAQLCCVVESNPTSNFTWTMASEKILRPHETNRSCLVWSHINRTHDGLYGFLAENYLGSFNLTMKVQVVYAPVFIGDDIIRYAKIGKVISISAVFFDIHDTHINASIESRMNIIKKIEIRWLKIWRILHGSNMTLNASVVYFQVDLMTREEFKVYILTVCNSYGCRDIKVDIRIDTSKIQGISTSKYVDAEIVFAAVSVLSVIGIGMIVAFLIWKRVKTNKDTSTPSQTEDLDVDTEGQSVENRLFQSREIVSSDNPAHVLQAQGNGGYVYHASRSQAESTRNDQIYLSGSHLNYSEVVFEAGTSSNSNIIHGANDKTIYLEIDLVQSASYKLTLVIQVVKKTLFT</sequence>
<dbReference type="GO" id="GO:0007156">
    <property type="term" value="P:homophilic cell adhesion via plasma membrane adhesion molecules"/>
    <property type="evidence" value="ECO:0007669"/>
    <property type="project" value="TreeGrafter"/>
</dbReference>
<dbReference type="GO" id="GO:0042734">
    <property type="term" value="C:presynaptic membrane"/>
    <property type="evidence" value="ECO:0007669"/>
    <property type="project" value="TreeGrafter"/>
</dbReference>
<dbReference type="InterPro" id="IPR036179">
    <property type="entry name" value="Ig-like_dom_sf"/>
</dbReference>
<dbReference type="PANTHER" id="PTHR45889:SF5">
    <property type="entry name" value="CELL ADHESION MOLECULE 3"/>
    <property type="match status" value="1"/>
</dbReference>
<evidence type="ECO:0000313" key="3">
    <source>
        <dbReference type="EMBL" id="CAG2238855.1"/>
    </source>
</evidence>
<keyword evidence="1" id="KW-0472">Membrane</keyword>
<dbReference type="Gene3D" id="2.60.40.10">
    <property type="entry name" value="Immunoglobulins"/>
    <property type="match status" value="3"/>
</dbReference>
<evidence type="ECO:0000313" key="4">
    <source>
        <dbReference type="Proteomes" id="UP000683360"/>
    </source>
</evidence>